<keyword evidence="4 5" id="KW-0067">ATP-binding</keyword>
<evidence type="ECO:0000256" key="4">
    <source>
        <dbReference type="ARBA" id="ARBA00022840"/>
    </source>
</evidence>
<dbReference type="CDD" id="cd05992">
    <property type="entry name" value="PB1"/>
    <property type="match status" value="1"/>
</dbReference>
<evidence type="ECO:0000256" key="6">
    <source>
        <dbReference type="SAM" id="MobiDB-lite"/>
    </source>
</evidence>
<keyword evidence="3 8" id="KW-0418">Kinase</keyword>
<feature type="region of interest" description="Disordered" evidence="6">
    <location>
        <begin position="631"/>
        <end position="652"/>
    </location>
</feature>
<gene>
    <name evidence="8" type="ORF">ADEAN_000771100</name>
</gene>
<feature type="compositionally biased region" description="Polar residues" evidence="6">
    <location>
        <begin position="193"/>
        <end position="212"/>
    </location>
</feature>
<feature type="binding site" evidence="5">
    <location>
        <position position="465"/>
    </location>
    <ligand>
        <name>ATP</name>
        <dbReference type="ChEBI" id="CHEBI:30616"/>
    </ligand>
</feature>
<dbReference type="InterPro" id="IPR011009">
    <property type="entry name" value="Kinase-like_dom_sf"/>
</dbReference>
<dbReference type="AlphaFoldDB" id="A0A7G2CK66"/>
<keyword evidence="9" id="KW-1185">Reference proteome</keyword>
<dbReference type="PROSITE" id="PS00108">
    <property type="entry name" value="PROTEIN_KINASE_ST"/>
    <property type="match status" value="1"/>
</dbReference>
<dbReference type="InterPro" id="IPR000270">
    <property type="entry name" value="PB1_dom"/>
</dbReference>
<protein>
    <submittedName>
        <fullName evidence="8">PB1 domain/Protein kinase domain/Protein tyrosine kinase, putative</fullName>
    </submittedName>
</protein>
<evidence type="ECO:0000256" key="1">
    <source>
        <dbReference type="ARBA" id="ARBA00022679"/>
    </source>
</evidence>
<proteinExistence type="predicted"/>
<dbReference type="Gene3D" id="1.10.510.10">
    <property type="entry name" value="Transferase(Phosphotransferase) domain 1"/>
    <property type="match status" value="1"/>
</dbReference>
<dbReference type="Pfam" id="PF00069">
    <property type="entry name" value="Pkinase"/>
    <property type="match status" value="2"/>
</dbReference>
<feature type="compositionally biased region" description="Low complexity" evidence="6">
    <location>
        <begin position="54"/>
        <end position="63"/>
    </location>
</feature>
<feature type="domain" description="Protein kinase" evidence="7">
    <location>
        <begin position="437"/>
        <end position="822"/>
    </location>
</feature>
<name>A0A7G2CK66_9TRYP</name>
<evidence type="ECO:0000256" key="3">
    <source>
        <dbReference type="ARBA" id="ARBA00022777"/>
    </source>
</evidence>
<feature type="compositionally biased region" description="Polar residues" evidence="6">
    <location>
        <begin position="401"/>
        <end position="417"/>
    </location>
</feature>
<feature type="compositionally biased region" description="Polar residues" evidence="6">
    <location>
        <begin position="102"/>
        <end position="114"/>
    </location>
</feature>
<dbReference type="GO" id="GO:0005524">
    <property type="term" value="F:ATP binding"/>
    <property type="evidence" value="ECO:0007669"/>
    <property type="project" value="UniProtKB-UniRule"/>
</dbReference>
<dbReference type="InterPro" id="IPR008271">
    <property type="entry name" value="Ser/Thr_kinase_AS"/>
</dbReference>
<feature type="compositionally biased region" description="Low complexity" evidence="6">
    <location>
        <begin position="137"/>
        <end position="146"/>
    </location>
</feature>
<evidence type="ECO:0000313" key="9">
    <source>
        <dbReference type="Proteomes" id="UP000515908"/>
    </source>
</evidence>
<dbReference type="VEuPathDB" id="TriTrypDB:ADEAN_000771100"/>
<evidence type="ECO:0000313" key="8">
    <source>
        <dbReference type="EMBL" id="CAD2220196.1"/>
    </source>
</evidence>
<feature type="compositionally biased region" description="Basic residues" evidence="6">
    <location>
        <begin position="31"/>
        <end position="46"/>
    </location>
</feature>
<reference evidence="8 9" key="1">
    <citation type="submission" date="2020-08" db="EMBL/GenBank/DDBJ databases">
        <authorList>
            <person name="Newling K."/>
            <person name="Davey J."/>
            <person name="Forrester S."/>
        </authorList>
    </citation>
    <scope>NUCLEOTIDE SEQUENCE [LARGE SCALE GENOMIC DNA]</scope>
    <source>
        <strain evidence="9">Crithidia deanei Carvalho (ATCC PRA-265)</strain>
    </source>
</reference>
<dbReference type="EMBL" id="LR877160">
    <property type="protein sequence ID" value="CAD2220196.1"/>
    <property type="molecule type" value="Genomic_DNA"/>
</dbReference>
<dbReference type="InterPro" id="IPR017441">
    <property type="entry name" value="Protein_kinase_ATP_BS"/>
</dbReference>
<dbReference type="SUPFAM" id="SSF54277">
    <property type="entry name" value="CAD &amp; PB1 domains"/>
    <property type="match status" value="1"/>
</dbReference>
<dbReference type="Gene3D" id="3.30.200.20">
    <property type="entry name" value="Phosphorylase Kinase, domain 1"/>
    <property type="match status" value="1"/>
</dbReference>
<feature type="compositionally biased region" description="Polar residues" evidence="6">
    <location>
        <begin position="334"/>
        <end position="365"/>
    </location>
</feature>
<feature type="region of interest" description="Disordered" evidence="6">
    <location>
        <begin position="1"/>
        <end position="167"/>
    </location>
</feature>
<feature type="compositionally biased region" description="Polar residues" evidence="6">
    <location>
        <begin position="701"/>
        <end position="712"/>
    </location>
</feature>
<sequence>MSTPRPVPTSLIEGDNMNHNNNSGTREENQRRRRRSVPVTIRRTRTGSRTVGARRNNNNNNINRDADEVAPSPHRTEEETNVYRNMPNTARARIDNNNNNNPSSRLVLSPTKTLDATERSPRWNRNKNNLGSPDKVNNNNNRNSSNYDYHLSRRSTNNSVSNSNNGNLQALVNVSSTNTANTNNVPFHPVSGAASSSSNNLTPGSAGGNNTIGSGRIPSNISLLPQRYHQRRGSGNAHGYPTDDSKVQLVKLKVYKDGESYAKILMVQRTIEFNDLRKLVLERWELDINGPSQLYYKDDEGDRIKIDSSEFKRLLQRHFATSDIVRIHIDSGKTNKGSTRPRVQSGTSEESDQVNMGSPSNNSRLISVPVVGRRGSVEDERVDPNTTAELFSRGREEPTSKNRLPSRTANRTGTTTAPAVDPWQVTLEAMEKDKMPWRKLGAIGKGAYGTVYEGVLENGRHVAVKVLDVPRQVQSTIEESAVSGPGQSVRKLIREINLMRRLEHKNIVAYIHCHITKLEDDNVRHRGGRSSLMTTPRNVNQPLQIEIIMELCSRGPLSQIVKQSPGGRLSVVEARKYIKQILQGLMYLHSRGVIHRDIKADNVLISNDGVAKLADFGCSRRIADATQTLDTPMTSQRFSTSRRTRGGEAASDSEKALNLMDSLCLGTMGGVAHTMVGTPLFMAPEVIAQDGLQMDGGGPSDDTSLGVSNTMDSDAVNLGTRSTQRTRKDTTASKDSGGYAAPADIWAVGCLLLELFGRSPWPLRGGNYIQVLFHIARAPADRLPPGVPENCQPSLYEFFSKCLQRDPKKRATARELLRTEWITCEDSKLENPPPLR</sequence>
<dbReference type="Proteomes" id="UP000515908">
    <property type="component" value="Chromosome 16"/>
</dbReference>
<feature type="region of interest" description="Disordered" evidence="6">
    <location>
        <begin position="330"/>
        <end position="417"/>
    </location>
</feature>
<evidence type="ECO:0000259" key="7">
    <source>
        <dbReference type="PROSITE" id="PS50011"/>
    </source>
</evidence>
<keyword evidence="2 5" id="KW-0547">Nucleotide-binding</keyword>
<feature type="compositionally biased region" description="Low complexity" evidence="6">
    <location>
        <begin position="154"/>
        <end position="165"/>
    </location>
</feature>
<evidence type="ECO:0000256" key="2">
    <source>
        <dbReference type="ARBA" id="ARBA00022741"/>
    </source>
</evidence>
<dbReference type="SMART" id="SM00220">
    <property type="entry name" value="S_TKc"/>
    <property type="match status" value="1"/>
</dbReference>
<dbReference type="PROSITE" id="PS50011">
    <property type="entry name" value="PROTEIN_KINASE_DOM"/>
    <property type="match status" value="1"/>
</dbReference>
<dbReference type="InterPro" id="IPR050538">
    <property type="entry name" value="MAP_kinase_kinase_kinase"/>
</dbReference>
<keyword evidence="1" id="KW-0808">Transferase</keyword>
<dbReference type="SUPFAM" id="SSF56112">
    <property type="entry name" value="Protein kinase-like (PK-like)"/>
    <property type="match status" value="1"/>
</dbReference>
<evidence type="ECO:0000256" key="5">
    <source>
        <dbReference type="PROSITE-ProRule" id="PRU10141"/>
    </source>
</evidence>
<dbReference type="InterPro" id="IPR000719">
    <property type="entry name" value="Prot_kinase_dom"/>
</dbReference>
<dbReference type="PANTHER" id="PTHR48016:SF56">
    <property type="entry name" value="MAPKK KINASE"/>
    <property type="match status" value="1"/>
</dbReference>
<feature type="region of interest" description="Disordered" evidence="6">
    <location>
        <begin position="692"/>
        <end position="737"/>
    </location>
</feature>
<dbReference type="Pfam" id="PF00564">
    <property type="entry name" value="PB1"/>
    <property type="match status" value="1"/>
</dbReference>
<dbReference type="GO" id="GO:0004672">
    <property type="term" value="F:protein kinase activity"/>
    <property type="evidence" value="ECO:0007669"/>
    <property type="project" value="InterPro"/>
</dbReference>
<feature type="region of interest" description="Disordered" evidence="6">
    <location>
        <begin position="179"/>
        <end position="212"/>
    </location>
</feature>
<dbReference type="PROSITE" id="PS00107">
    <property type="entry name" value="PROTEIN_KINASE_ATP"/>
    <property type="match status" value="1"/>
</dbReference>
<organism evidence="8 9">
    <name type="scientific">Angomonas deanei</name>
    <dbReference type="NCBI Taxonomy" id="59799"/>
    <lineage>
        <taxon>Eukaryota</taxon>
        <taxon>Discoba</taxon>
        <taxon>Euglenozoa</taxon>
        <taxon>Kinetoplastea</taxon>
        <taxon>Metakinetoplastina</taxon>
        <taxon>Trypanosomatida</taxon>
        <taxon>Trypanosomatidae</taxon>
        <taxon>Strigomonadinae</taxon>
        <taxon>Angomonas</taxon>
    </lineage>
</organism>
<dbReference type="CDD" id="cd06606">
    <property type="entry name" value="STKc_MAPKKK"/>
    <property type="match status" value="1"/>
</dbReference>
<accession>A0A7G2CK66</accession>
<dbReference type="PANTHER" id="PTHR48016">
    <property type="entry name" value="MAP KINASE KINASE KINASE SSK2-RELATED-RELATED"/>
    <property type="match status" value="1"/>
</dbReference>